<gene>
    <name evidence="3" type="ORF">PV07_00382</name>
</gene>
<dbReference type="Proteomes" id="UP000054466">
    <property type="component" value="Unassembled WGS sequence"/>
</dbReference>
<keyword evidence="1" id="KW-0863">Zinc-finger</keyword>
<dbReference type="EMBL" id="KN847040">
    <property type="protein sequence ID" value="KIW33542.1"/>
    <property type="molecule type" value="Genomic_DNA"/>
</dbReference>
<sequence>MSASINMPIHPPPHNHAGVRCRHGHGYFDDEGMTPKQRSEAEKRVIEELGGLFCDCGKFFAGKYAKTNLTRHLREQNTRYLCFYCQSEFARPGNLHNHLLEKHPGLECAHCRTVPQPAPRRFKCPECPRTFHTMDDMLRHLHTKHRHDR</sequence>
<proteinExistence type="predicted"/>
<dbReference type="RefSeq" id="XP_016253758.1">
    <property type="nucleotide sequence ID" value="XM_016386830.1"/>
</dbReference>
<evidence type="ECO:0000313" key="3">
    <source>
        <dbReference type="EMBL" id="KIW33542.1"/>
    </source>
</evidence>
<keyword evidence="1" id="KW-0479">Metal-binding</keyword>
<dbReference type="OrthoDB" id="3437960at2759"/>
<organism evidence="3 4">
    <name type="scientific">Cladophialophora immunda</name>
    <dbReference type="NCBI Taxonomy" id="569365"/>
    <lineage>
        <taxon>Eukaryota</taxon>
        <taxon>Fungi</taxon>
        <taxon>Dikarya</taxon>
        <taxon>Ascomycota</taxon>
        <taxon>Pezizomycotina</taxon>
        <taxon>Eurotiomycetes</taxon>
        <taxon>Chaetothyriomycetidae</taxon>
        <taxon>Chaetothyriales</taxon>
        <taxon>Herpotrichiellaceae</taxon>
        <taxon>Cladophialophora</taxon>
    </lineage>
</organism>
<dbReference type="PROSITE" id="PS00028">
    <property type="entry name" value="ZINC_FINGER_C2H2_1"/>
    <property type="match status" value="2"/>
</dbReference>
<dbReference type="InterPro" id="IPR013087">
    <property type="entry name" value="Znf_C2H2_type"/>
</dbReference>
<dbReference type="InterPro" id="IPR036236">
    <property type="entry name" value="Znf_C2H2_sf"/>
</dbReference>
<dbReference type="GeneID" id="27339576"/>
<dbReference type="VEuPathDB" id="FungiDB:PV07_00382"/>
<dbReference type="SUPFAM" id="SSF57667">
    <property type="entry name" value="beta-beta-alpha zinc fingers"/>
    <property type="match status" value="1"/>
</dbReference>
<evidence type="ECO:0000313" key="4">
    <source>
        <dbReference type="Proteomes" id="UP000054466"/>
    </source>
</evidence>
<dbReference type="Pfam" id="PF13894">
    <property type="entry name" value="zf-C2H2_4"/>
    <property type="match status" value="1"/>
</dbReference>
<dbReference type="GO" id="GO:0008270">
    <property type="term" value="F:zinc ion binding"/>
    <property type="evidence" value="ECO:0007669"/>
    <property type="project" value="UniProtKB-KW"/>
</dbReference>
<dbReference type="HOGENOM" id="CLU_1749436_0_0_1"/>
<keyword evidence="1" id="KW-0862">Zinc</keyword>
<dbReference type="SMART" id="SM00355">
    <property type="entry name" value="ZnF_C2H2"/>
    <property type="match status" value="2"/>
</dbReference>
<dbReference type="PROSITE" id="PS50157">
    <property type="entry name" value="ZINC_FINGER_C2H2_2"/>
    <property type="match status" value="2"/>
</dbReference>
<dbReference type="Gene3D" id="3.30.160.60">
    <property type="entry name" value="Classic Zinc Finger"/>
    <property type="match status" value="1"/>
</dbReference>
<protein>
    <recommendedName>
        <fullName evidence="2">C2H2-type domain-containing protein</fullName>
    </recommendedName>
</protein>
<evidence type="ECO:0000259" key="2">
    <source>
        <dbReference type="PROSITE" id="PS50157"/>
    </source>
</evidence>
<feature type="domain" description="C2H2-type" evidence="2">
    <location>
        <begin position="122"/>
        <end position="149"/>
    </location>
</feature>
<dbReference type="AlphaFoldDB" id="A0A0D2B7K4"/>
<name>A0A0D2B7K4_9EURO</name>
<accession>A0A0D2B7K4</accession>
<feature type="domain" description="C2H2-type" evidence="2">
    <location>
        <begin position="80"/>
        <end position="108"/>
    </location>
</feature>
<evidence type="ECO:0000256" key="1">
    <source>
        <dbReference type="PROSITE-ProRule" id="PRU00042"/>
    </source>
</evidence>
<keyword evidence="4" id="KW-1185">Reference proteome</keyword>
<reference evidence="3 4" key="1">
    <citation type="submission" date="2015-01" db="EMBL/GenBank/DDBJ databases">
        <title>The Genome Sequence of Cladophialophora immunda CBS83496.</title>
        <authorList>
            <consortium name="The Broad Institute Genomics Platform"/>
            <person name="Cuomo C."/>
            <person name="de Hoog S."/>
            <person name="Gorbushina A."/>
            <person name="Stielow B."/>
            <person name="Teixiera M."/>
            <person name="Abouelleil A."/>
            <person name="Chapman S.B."/>
            <person name="Priest M."/>
            <person name="Young S.K."/>
            <person name="Wortman J."/>
            <person name="Nusbaum C."/>
            <person name="Birren B."/>
        </authorList>
    </citation>
    <scope>NUCLEOTIDE SEQUENCE [LARGE SCALE GENOMIC DNA]</scope>
    <source>
        <strain evidence="3 4">CBS 83496</strain>
    </source>
</reference>